<dbReference type="SUPFAM" id="SSF56112">
    <property type="entry name" value="Protein kinase-like (PK-like)"/>
    <property type="match status" value="1"/>
</dbReference>
<feature type="domain" description="Aminoglycoside phosphotransferase" evidence="1">
    <location>
        <begin position="31"/>
        <end position="262"/>
    </location>
</feature>
<comment type="caution">
    <text evidence="2">The sequence shown here is derived from an EMBL/GenBank/DDBJ whole genome shotgun (WGS) entry which is preliminary data.</text>
</comment>
<dbReference type="InterPro" id="IPR011009">
    <property type="entry name" value="Kinase-like_dom_sf"/>
</dbReference>
<dbReference type="Proteomes" id="UP000286934">
    <property type="component" value="Unassembled WGS sequence"/>
</dbReference>
<dbReference type="OrthoDB" id="9809275at2"/>
<keyword evidence="3" id="KW-1185">Reference proteome</keyword>
<accession>A0A432WR39</accession>
<dbReference type="Gene3D" id="3.30.200.20">
    <property type="entry name" value="Phosphorylase Kinase, domain 1"/>
    <property type="match status" value="1"/>
</dbReference>
<keyword evidence="2" id="KW-0723">Serine/threonine-protein kinase</keyword>
<sequence length="361" mass="41217">MAKDRIQVLGEWVAEALSRLLKKNINTRDLDIRILAGDASFRRYFRVTLDLGNGVPQKNYVLVDAPPPESLEPFVSIALAYAEANVRVPQVLASDAELGVMLLEDFGDELFYQRATTADEPKQYYQQAIDELPAIMRVLEHRNGALPMYDEALLRRENALFSDWLVGTHLQLNLSSAEQELWQQFSDRLVDNALQQPQVGVHRDYHSRNLMLLSEPETKLGVIDFQDAVRGPITYDLVSLLRDCYVVWPDEMVQELSLHGYKTLQAADILPANVTESEWQHWFDWMGLQRHTKASGIFARLYHRDGKSGYLNDIPATVNYIQRVASKYPELADYNDWLQQRVIPALAAKAENSLTGLERNS</sequence>
<reference evidence="3" key="1">
    <citation type="journal article" date="2018" name="Front. Microbiol.">
        <title>Genome-Based Analysis Reveals the Taxonomy and Diversity of the Family Idiomarinaceae.</title>
        <authorList>
            <person name="Liu Y."/>
            <person name="Lai Q."/>
            <person name="Shao Z."/>
        </authorList>
    </citation>
    <scope>NUCLEOTIDE SEQUENCE [LARGE SCALE GENOMIC DNA]</scope>
    <source>
        <strain evidence="3">AIS</strain>
    </source>
</reference>
<dbReference type="RefSeq" id="WP_126808225.1">
    <property type="nucleotide sequence ID" value="NZ_PIPP01000004.1"/>
</dbReference>
<keyword evidence="2" id="KW-0808">Transferase</keyword>
<evidence type="ECO:0000313" key="2">
    <source>
        <dbReference type="EMBL" id="RUO36235.1"/>
    </source>
</evidence>
<name>A0A432WR39_9GAMM</name>
<dbReference type="EMBL" id="PIPP01000004">
    <property type="protein sequence ID" value="RUO36235.1"/>
    <property type="molecule type" value="Genomic_DNA"/>
</dbReference>
<protein>
    <submittedName>
        <fullName evidence="2">Serine/threonine protein kinase</fullName>
    </submittedName>
</protein>
<evidence type="ECO:0000259" key="1">
    <source>
        <dbReference type="Pfam" id="PF01636"/>
    </source>
</evidence>
<proteinExistence type="predicted"/>
<dbReference type="InterPro" id="IPR002575">
    <property type="entry name" value="Aminoglycoside_PTrfase"/>
</dbReference>
<dbReference type="AlphaFoldDB" id="A0A432WR39"/>
<dbReference type="Gene3D" id="3.90.1200.10">
    <property type="match status" value="1"/>
</dbReference>
<dbReference type="Pfam" id="PF01636">
    <property type="entry name" value="APH"/>
    <property type="match status" value="1"/>
</dbReference>
<dbReference type="GO" id="GO:0004674">
    <property type="term" value="F:protein serine/threonine kinase activity"/>
    <property type="evidence" value="ECO:0007669"/>
    <property type="project" value="UniProtKB-KW"/>
</dbReference>
<evidence type="ECO:0000313" key="3">
    <source>
        <dbReference type="Proteomes" id="UP000286934"/>
    </source>
</evidence>
<keyword evidence="2" id="KW-0418">Kinase</keyword>
<gene>
    <name evidence="2" type="ORF">CWE13_09975</name>
</gene>
<organism evidence="2 3">
    <name type="scientific">Aliidiomarina shirensis</name>
    <dbReference type="NCBI Taxonomy" id="1048642"/>
    <lineage>
        <taxon>Bacteria</taxon>
        <taxon>Pseudomonadati</taxon>
        <taxon>Pseudomonadota</taxon>
        <taxon>Gammaproteobacteria</taxon>
        <taxon>Alteromonadales</taxon>
        <taxon>Idiomarinaceae</taxon>
        <taxon>Aliidiomarina</taxon>
    </lineage>
</organism>